<organism evidence="1 2">
    <name type="scientific">Proteus phage vB_PmiM_Pm5461</name>
    <dbReference type="NCBI Taxonomy" id="1636250"/>
    <lineage>
        <taxon>Viruses</taxon>
        <taxon>Duplodnaviria</taxon>
        <taxon>Heunggongvirae</taxon>
        <taxon>Uroviricota</taxon>
        <taxon>Caudoviricetes</taxon>
        <taxon>Pantevenvirales</taxon>
        <taxon>Straboviridae</taxon>
        <taxon>Bragavirus</taxon>
        <taxon>Bragavirus pm5461</taxon>
    </lineage>
</organism>
<accession>A0A0G2SS59</accession>
<reference evidence="1 2" key="1">
    <citation type="submission" date="2015-03" db="EMBL/GenBank/DDBJ databases">
        <authorList>
            <person name="Melo L.D.R."/>
            <person name="Veiga P."/>
            <person name="Cerca N."/>
            <person name="Kropinski A.M."/>
            <person name="Azeredo J."/>
            <person name="Almeida C."/>
            <person name="Sillankorva S."/>
        </authorList>
    </citation>
    <scope>NUCLEOTIDE SEQUENCE [LARGE SCALE GENOMIC DNA]</scope>
</reference>
<evidence type="ECO:0000313" key="2">
    <source>
        <dbReference type="Proteomes" id="UP000202749"/>
    </source>
</evidence>
<protein>
    <submittedName>
        <fullName evidence="1">Uncharacterized protein</fullName>
    </submittedName>
</protein>
<dbReference type="Proteomes" id="UP000202749">
    <property type="component" value="Segment"/>
</dbReference>
<gene>
    <name evidence="1" type="ORF">Pm5461_098</name>
</gene>
<dbReference type="EMBL" id="KP890823">
    <property type="protein sequence ID" value="AKA61963.1"/>
    <property type="molecule type" value="Genomic_DNA"/>
</dbReference>
<proteinExistence type="predicted"/>
<evidence type="ECO:0000313" key="1">
    <source>
        <dbReference type="EMBL" id="AKA61963.1"/>
    </source>
</evidence>
<dbReference type="GeneID" id="26622900"/>
<name>A0A0G2SS59_9CAUD</name>
<keyword evidence="2" id="KW-1185">Reference proteome</keyword>
<dbReference type="KEGG" id="vg:26622900"/>
<sequence length="54" mass="6288">MILNEAKGVFGNSENLVSLVWIKHKNSIALYVDKKFYGFVKDENSTEPYMYEVK</sequence>
<dbReference type="RefSeq" id="YP_009195519.1">
    <property type="nucleotide sequence ID" value="NC_028762.1"/>
</dbReference>